<feature type="compositionally biased region" description="Polar residues" evidence="1">
    <location>
        <begin position="55"/>
        <end position="64"/>
    </location>
</feature>
<keyword evidence="3" id="KW-1185">Reference proteome</keyword>
<dbReference type="Proteomes" id="UP000765509">
    <property type="component" value="Unassembled WGS sequence"/>
</dbReference>
<dbReference type="AlphaFoldDB" id="A0A9Q3K786"/>
<evidence type="ECO:0000313" key="2">
    <source>
        <dbReference type="EMBL" id="MBW0574931.1"/>
    </source>
</evidence>
<name>A0A9Q3K786_9BASI</name>
<protein>
    <submittedName>
        <fullName evidence="2">Uncharacterized protein</fullName>
    </submittedName>
</protein>
<accession>A0A9Q3K786</accession>
<feature type="region of interest" description="Disordered" evidence="1">
    <location>
        <begin position="50"/>
        <end position="83"/>
    </location>
</feature>
<evidence type="ECO:0000256" key="1">
    <source>
        <dbReference type="SAM" id="MobiDB-lite"/>
    </source>
</evidence>
<sequence length="83" mass="9462">MEVVAPGLQTKTPLGGWPLSPEFRVNVYVDHGSWLAPPYIIPHIPPWKPSRHQSAKNFRQNQSHVRWHATEHISPAHTQTSPQ</sequence>
<dbReference type="EMBL" id="AVOT02095223">
    <property type="protein sequence ID" value="MBW0574931.1"/>
    <property type="molecule type" value="Genomic_DNA"/>
</dbReference>
<organism evidence="2 3">
    <name type="scientific">Austropuccinia psidii MF-1</name>
    <dbReference type="NCBI Taxonomy" id="1389203"/>
    <lineage>
        <taxon>Eukaryota</taxon>
        <taxon>Fungi</taxon>
        <taxon>Dikarya</taxon>
        <taxon>Basidiomycota</taxon>
        <taxon>Pucciniomycotina</taxon>
        <taxon>Pucciniomycetes</taxon>
        <taxon>Pucciniales</taxon>
        <taxon>Sphaerophragmiaceae</taxon>
        <taxon>Austropuccinia</taxon>
    </lineage>
</organism>
<evidence type="ECO:0000313" key="3">
    <source>
        <dbReference type="Proteomes" id="UP000765509"/>
    </source>
</evidence>
<reference evidence="2" key="1">
    <citation type="submission" date="2021-03" db="EMBL/GenBank/DDBJ databases">
        <title>Draft genome sequence of rust myrtle Austropuccinia psidii MF-1, a brazilian biotype.</title>
        <authorList>
            <person name="Quecine M.C."/>
            <person name="Pachon D.M.R."/>
            <person name="Bonatelli M.L."/>
            <person name="Correr F.H."/>
            <person name="Franceschini L.M."/>
            <person name="Leite T.F."/>
            <person name="Margarido G.R.A."/>
            <person name="Almeida C.A."/>
            <person name="Ferrarezi J.A."/>
            <person name="Labate C.A."/>
        </authorList>
    </citation>
    <scope>NUCLEOTIDE SEQUENCE</scope>
    <source>
        <strain evidence="2">MF-1</strain>
    </source>
</reference>
<comment type="caution">
    <text evidence="2">The sequence shown here is derived from an EMBL/GenBank/DDBJ whole genome shotgun (WGS) entry which is preliminary data.</text>
</comment>
<gene>
    <name evidence="2" type="ORF">O181_114646</name>
</gene>
<proteinExistence type="predicted"/>